<evidence type="ECO:0000256" key="2">
    <source>
        <dbReference type="ARBA" id="ARBA00022741"/>
    </source>
</evidence>
<dbReference type="Proteomes" id="UP000294980">
    <property type="component" value="Unassembled WGS sequence"/>
</dbReference>
<accession>A0A4R2L238</accession>
<dbReference type="EMBL" id="SLWX01000004">
    <property type="protein sequence ID" value="TCO76628.1"/>
    <property type="molecule type" value="Genomic_DNA"/>
</dbReference>
<proteinExistence type="predicted"/>
<gene>
    <name evidence="6" type="ORF">EV688_10482</name>
</gene>
<comment type="caution">
    <text evidence="6">The sequence shown here is derived from an EMBL/GenBank/DDBJ whole genome shotgun (WGS) entry which is preliminary data.</text>
</comment>
<evidence type="ECO:0000259" key="4">
    <source>
        <dbReference type="Pfam" id="PF07238"/>
    </source>
</evidence>
<reference evidence="6 7" key="1">
    <citation type="submission" date="2019-03" db="EMBL/GenBank/DDBJ databases">
        <title>Genomic Encyclopedia of Type Strains, Phase IV (KMG-IV): sequencing the most valuable type-strain genomes for metagenomic binning, comparative biology and taxonomic classification.</title>
        <authorList>
            <person name="Goeker M."/>
        </authorList>
    </citation>
    <scope>NUCLEOTIDE SEQUENCE [LARGE SCALE GENOMIC DNA]</scope>
    <source>
        <strain evidence="6 7">DSM 23344</strain>
    </source>
</reference>
<evidence type="ECO:0000256" key="1">
    <source>
        <dbReference type="ARBA" id="ARBA00022636"/>
    </source>
</evidence>
<feature type="domain" description="Type III secretion system flagellar brake protein YcgR PilZN" evidence="5">
    <location>
        <begin position="6"/>
        <end position="108"/>
    </location>
</feature>
<evidence type="ECO:0000313" key="7">
    <source>
        <dbReference type="Proteomes" id="UP000294980"/>
    </source>
</evidence>
<dbReference type="OrthoDB" id="5572581at2"/>
<dbReference type="Gene3D" id="2.30.110.10">
    <property type="entry name" value="Electron Transport, Fmn-binding Protein, Chain A"/>
    <property type="match status" value="1"/>
</dbReference>
<evidence type="ECO:0000259" key="5">
    <source>
        <dbReference type="Pfam" id="PF07317"/>
    </source>
</evidence>
<keyword evidence="3" id="KW-0975">Bacterial flagellum</keyword>
<dbReference type="InterPro" id="IPR009875">
    <property type="entry name" value="PilZ_domain"/>
</dbReference>
<sequence>MDDTGISDQEQIATLIGNVQRHQFPVRLLAANASAPEPSLLLAGDPQSAQLVFDAPRDLESGLYATGTTMTVMTSCNGAELRFDTAVIGTETFKGYPALRTSWPGSVISRQRRKAFRVRVGEDRSSRLELFDDAGNRIRGRLIDLSLAGFGALIDRTAPLRAGEELDSSLEIDGVSLGTTIYLSDLRIPDHGRFMRIGAAFTGLTPQQQSQLGKLIRALERHAIRAEMARS</sequence>
<evidence type="ECO:0000256" key="3">
    <source>
        <dbReference type="ARBA" id="ARBA00023143"/>
    </source>
</evidence>
<feature type="domain" description="PilZ" evidence="4">
    <location>
        <begin position="111"/>
        <end position="217"/>
    </location>
</feature>
<organism evidence="6 7">
    <name type="scientific">Chromatocurvus halotolerans</name>
    <dbReference type="NCBI Taxonomy" id="1132028"/>
    <lineage>
        <taxon>Bacteria</taxon>
        <taxon>Pseudomonadati</taxon>
        <taxon>Pseudomonadota</taxon>
        <taxon>Gammaproteobacteria</taxon>
        <taxon>Cellvibrionales</taxon>
        <taxon>Halieaceae</taxon>
        <taxon>Chromatocurvus</taxon>
    </lineage>
</organism>
<dbReference type="AlphaFoldDB" id="A0A4R2L238"/>
<dbReference type="Pfam" id="PF07238">
    <property type="entry name" value="PilZ"/>
    <property type="match status" value="1"/>
</dbReference>
<keyword evidence="6" id="KW-0282">Flagellum</keyword>
<keyword evidence="7" id="KW-1185">Reference proteome</keyword>
<dbReference type="Gene3D" id="2.40.10.220">
    <property type="entry name" value="predicted glycosyltransferase like domains"/>
    <property type="match status" value="1"/>
</dbReference>
<keyword evidence="2" id="KW-0547">Nucleotide-binding</keyword>
<keyword evidence="1" id="KW-0973">c-di-GMP</keyword>
<dbReference type="InterPro" id="IPR012349">
    <property type="entry name" value="Split_barrel_FMN-bd"/>
</dbReference>
<dbReference type="Pfam" id="PF07317">
    <property type="entry name" value="PilZN"/>
    <property type="match status" value="1"/>
</dbReference>
<evidence type="ECO:0000313" key="6">
    <source>
        <dbReference type="EMBL" id="TCO76628.1"/>
    </source>
</evidence>
<protein>
    <submittedName>
        <fullName evidence="6">C-di-GMP-binding flagellar brake protein YcgR</fullName>
    </submittedName>
</protein>
<dbReference type="InterPro" id="IPR009926">
    <property type="entry name" value="T3SS_YcgR_PilZN"/>
</dbReference>
<keyword evidence="6" id="KW-0969">Cilium</keyword>
<dbReference type="GO" id="GO:0035438">
    <property type="term" value="F:cyclic-di-GMP binding"/>
    <property type="evidence" value="ECO:0007669"/>
    <property type="project" value="InterPro"/>
</dbReference>
<keyword evidence="6" id="KW-0966">Cell projection</keyword>
<dbReference type="RefSeq" id="WP_117314870.1">
    <property type="nucleotide sequence ID" value="NZ_QQSW01000002.1"/>
</dbReference>
<name>A0A4R2L238_9GAMM</name>